<dbReference type="CTD" id="39320"/>
<reference evidence="10" key="1">
    <citation type="submission" date="2025-08" db="UniProtKB">
        <authorList>
            <consortium name="RefSeq"/>
        </authorList>
    </citation>
    <scope>IDENTIFICATION</scope>
    <source>
        <tissue evidence="10">Entire body</tissue>
    </source>
</reference>
<dbReference type="GO" id="GO:0033617">
    <property type="term" value="P:mitochondrial respiratory chain complex IV assembly"/>
    <property type="evidence" value="ECO:0007669"/>
    <property type="project" value="UniProtKB-UniRule"/>
</dbReference>
<keyword evidence="9" id="KW-1185">Reference proteome</keyword>
<accession>A0A1W4XIQ0</accession>
<proteinExistence type="inferred from homology"/>
<dbReference type="RefSeq" id="XP_018335991.1">
    <property type="nucleotide sequence ID" value="XM_018480489.2"/>
</dbReference>
<comment type="function">
    <text evidence="7">Required for assembly of cytochrome c oxidase (complex IV).</text>
</comment>
<keyword evidence="7" id="KW-0999">Mitochondrion inner membrane</keyword>
<dbReference type="PANTHER" id="PTHR15642">
    <property type="entry name" value="CYTOCHROME C OXIDASE ASSEMBLY FACTOR 3, MITOCHONDRIAL"/>
    <property type="match status" value="1"/>
</dbReference>
<dbReference type="InterPro" id="IPR018628">
    <property type="entry name" value="Coa3_CC"/>
</dbReference>
<feature type="transmembrane region" description="Helical" evidence="7">
    <location>
        <begin position="43"/>
        <end position="64"/>
    </location>
</feature>
<protein>
    <recommendedName>
        <fullName evidence="7">Cytochrome c oxidase assembly factor 3</fullName>
    </recommendedName>
</protein>
<evidence type="ECO:0000259" key="8">
    <source>
        <dbReference type="Pfam" id="PF09813"/>
    </source>
</evidence>
<dbReference type="Proteomes" id="UP000192223">
    <property type="component" value="Unplaced"/>
</dbReference>
<gene>
    <name evidence="10" type="primary">LOC108744627</name>
</gene>
<dbReference type="FunCoup" id="A0A1W4XIQ0">
    <property type="interactions" value="316"/>
</dbReference>
<name>A0A1W4XIQ0_AGRPL</name>
<dbReference type="InterPro" id="IPR041752">
    <property type="entry name" value="Coa3"/>
</dbReference>
<keyword evidence="5 7" id="KW-0496">Mitochondrion</keyword>
<evidence type="ECO:0000256" key="3">
    <source>
        <dbReference type="ARBA" id="ARBA00022692"/>
    </source>
</evidence>
<comment type="subcellular location">
    <subcellularLocation>
        <location evidence="1">Mitochondrion membrane</location>
        <topology evidence="1">Single-pass membrane protein</topology>
    </subcellularLocation>
</comment>
<keyword evidence="4 7" id="KW-1133">Transmembrane helix</keyword>
<evidence type="ECO:0000256" key="4">
    <source>
        <dbReference type="ARBA" id="ARBA00022989"/>
    </source>
</evidence>
<keyword evidence="3 7" id="KW-0812">Transmembrane</keyword>
<dbReference type="GeneID" id="108744627"/>
<evidence type="ECO:0000256" key="7">
    <source>
        <dbReference type="RuleBase" id="RU367056"/>
    </source>
</evidence>
<evidence type="ECO:0000256" key="6">
    <source>
        <dbReference type="ARBA" id="ARBA00023136"/>
    </source>
</evidence>
<comment type="similarity">
    <text evidence="2 7">Belongs to the COA3 family.</text>
</comment>
<evidence type="ECO:0000256" key="1">
    <source>
        <dbReference type="ARBA" id="ARBA00004304"/>
    </source>
</evidence>
<evidence type="ECO:0000313" key="9">
    <source>
        <dbReference type="Proteomes" id="UP000192223"/>
    </source>
</evidence>
<comment type="subunit">
    <text evidence="7">Component of 250-400 kDa complexes called cytochrome oxidase assembly intermediates or COA complexes.</text>
</comment>
<evidence type="ECO:0000256" key="2">
    <source>
        <dbReference type="ARBA" id="ARBA00007035"/>
    </source>
</evidence>
<dbReference type="InParanoid" id="A0A1W4XIQ0"/>
<dbReference type="STRING" id="224129.A0A1W4XIQ0"/>
<dbReference type="PANTHER" id="PTHR15642:SF3">
    <property type="entry name" value="CYTOCHROME C OXIDASE ASSEMBLY FACTOR 3 HOMOLOG, MITOCHONDRIAL"/>
    <property type="match status" value="1"/>
</dbReference>
<organism evidence="9 10">
    <name type="scientific">Agrilus planipennis</name>
    <name type="common">Emerald ash borer</name>
    <name type="synonym">Agrilus marcopoli</name>
    <dbReference type="NCBI Taxonomy" id="224129"/>
    <lineage>
        <taxon>Eukaryota</taxon>
        <taxon>Metazoa</taxon>
        <taxon>Ecdysozoa</taxon>
        <taxon>Arthropoda</taxon>
        <taxon>Hexapoda</taxon>
        <taxon>Insecta</taxon>
        <taxon>Pterygota</taxon>
        <taxon>Neoptera</taxon>
        <taxon>Endopterygota</taxon>
        <taxon>Coleoptera</taxon>
        <taxon>Polyphaga</taxon>
        <taxon>Elateriformia</taxon>
        <taxon>Buprestoidea</taxon>
        <taxon>Buprestidae</taxon>
        <taxon>Agrilinae</taxon>
        <taxon>Agrilus</taxon>
    </lineage>
</organism>
<dbReference type="Pfam" id="PF09813">
    <property type="entry name" value="Coa3_cc"/>
    <property type="match status" value="1"/>
</dbReference>
<dbReference type="OrthoDB" id="10018333at2759"/>
<dbReference type="AlphaFoldDB" id="A0A1W4XIQ0"/>
<feature type="domain" description="Cytochrome c oxidase assembly factor 3 mitochondrial coiled-coil" evidence="8">
    <location>
        <begin position="29"/>
        <end position="76"/>
    </location>
</feature>
<dbReference type="GO" id="GO:0005743">
    <property type="term" value="C:mitochondrial inner membrane"/>
    <property type="evidence" value="ECO:0007669"/>
    <property type="project" value="UniProtKB-UniRule"/>
</dbReference>
<evidence type="ECO:0000256" key="5">
    <source>
        <dbReference type="ARBA" id="ARBA00023128"/>
    </source>
</evidence>
<evidence type="ECO:0000313" key="10">
    <source>
        <dbReference type="RefSeq" id="XP_018335991.1"/>
    </source>
</evidence>
<dbReference type="KEGG" id="apln:108744627"/>
<keyword evidence="6 7" id="KW-0472">Membrane</keyword>
<sequence>MSEPESKVDFSKLGKANLDLIKLIEEKNRARVEKLRKVRKNNLITAGIIGCCVLSIYTYSIFAIKQEKFLDDFEEPQKIIEVKK</sequence>